<evidence type="ECO:0000259" key="2">
    <source>
        <dbReference type="Pfam" id="PF12200"/>
    </source>
</evidence>
<protein>
    <recommendedName>
        <fullName evidence="2">DUF3597 domain-containing protein</fullName>
    </recommendedName>
</protein>
<dbReference type="KEGG" id="kro:BVG79_01234"/>
<dbReference type="AlphaFoldDB" id="A0A1W6NZS2"/>
<keyword evidence="4" id="KW-1185">Reference proteome</keyword>
<reference evidence="3 4" key="1">
    <citation type="submission" date="2017-02" db="EMBL/GenBank/DDBJ databases">
        <title>Ketogulonicigenium robustum SPU B003 Genome sequencing and assembly.</title>
        <authorList>
            <person name="Li Y."/>
            <person name="Liu L."/>
            <person name="Wang C."/>
            <person name="Zhang M."/>
            <person name="Zhang T."/>
            <person name="Zhang Y."/>
        </authorList>
    </citation>
    <scope>NUCLEOTIDE SEQUENCE [LARGE SCALE GENOMIC DNA]</scope>
    <source>
        <strain evidence="3 4">SPU_B003</strain>
    </source>
</reference>
<evidence type="ECO:0000313" key="4">
    <source>
        <dbReference type="Proteomes" id="UP000242447"/>
    </source>
</evidence>
<dbReference type="STRING" id="92947.BVG79_01234"/>
<proteinExistence type="predicted"/>
<feature type="compositionally biased region" description="Pro residues" evidence="1">
    <location>
        <begin position="25"/>
        <end position="65"/>
    </location>
</feature>
<accession>A0A1W6NZS2</accession>
<evidence type="ECO:0000313" key="3">
    <source>
        <dbReference type="EMBL" id="ARO14580.1"/>
    </source>
</evidence>
<feature type="region of interest" description="Disordered" evidence="1">
    <location>
        <begin position="18"/>
        <end position="67"/>
    </location>
</feature>
<sequence length="152" mass="15561">MGIFDGIRDAIFGKAQAATVAPTPEVVPPTAPDVVPPTAPVEAPAPTPTPAAPPAQPTTVPPAAPTPAATTVDIAKVLDESVAASGQQLDWRKSIVDLMKTLGFDSSLAHRKALATELGYAGDMADSATMNTWLHKQVMDKLVASGGRLSGL</sequence>
<evidence type="ECO:0000256" key="1">
    <source>
        <dbReference type="SAM" id="MobiDB-lite"/>
    </source>
</evidence>
<dbReference type="EMBL" id="CP019937">
    <property type="protein sequence ID" value="ARO14580.1"/>
    <property type="molecule type" value="Genomic_DNA"/>
</dbReference>
<dbReference type="OrthoDB" id="9812045at2"/>
<dbReference type="Proteomes" id="UP000242447">
    <property type="component" value="Chromosome"/>
</dbReference>
<name>A0A1W6NZS2_9RHOB</name>
<feature type="domain" description="DUF3597" evidence="2">
    <location>
        <begin position="3"/>
        <end position="149"/>
    </location>
</feature>
<dbReference type="InterPro" id="IPR022016">
    <property type="entry name" value="DUF3597"/>
</dbReference>
<dbReference type="SUPFAM" id="SSF158634">
    <property type="entry name" value="RPA2825-like"/>
    <property type="match status" value="1"/>
</dbReference>
<dbReference type="RefSeq" id="WP_085786107.1">
    <property type="nucleotide sequence ID" value="NZ_CP019937.1"/>
</dbReference>
<gene>
    <name evidence="3" type="ORF">BVG79_01234</name>
</gene>
<dbReference type="Pfam" id="PF12200">
    <property type="entry name" value="DUF3597"/>
    <property type="match status" value="1"/>
</dbReference>
<organism evidence="3 4">
    <name type="scientific">Ketogulonicigenium robustum</name>
    <dbReference type="NCBI Taxonomy" id="92947"/>
    <lineage>
        <taxon>Bacteria</taxon>
        <taxon>Pseudomonadati</taxon>
        <taxon>Pseudomonadota</taxon>
        <taxon>Alphaproteobacteria</taxon>
        <taxon>Rhodobacterales</taxon>
        <taxon>Roseobacteraceae</taxon>
        <taxon>Ketogulonicigenium</taxon>
    </lineage>
</organism>